<name>A0AAD5KE38_9FUNG</name>
<dbReference type="InterPro" id="IPR039920">
    <property type="entry name" value="MMS19"/>
</dbReference>
<keyword evidence="4 5" id="KW-0539">Nucleus</keyword>
<proteinExistence type="inferred from homology"/>
<dbReference type="EMBL" id="JAIXMP010000009">
    <property type="protein sequence ID" value="KAI9268258.1"/>
    <property type="molecule type" value="Genomic_DNA"/>
</dbReference>
<dbReference type="GO" id="GO:0006281">
    <property type="term" value="P:DNA repair"/>
    <property type="evidence" value="ECO:0007669"/>
    <property type="project" value="UniProtKB-UniRule"/>
</dbReference>
<dbReference type="PANTHER" id="PTHR12891:SF0">
    <property type="entry name" value="MMS19 NUCLEOTIDE EXCISION REPAIR PROTEIN HOMOLOG"/>
    <property type="match status" value="1"/>
</dbReference>
<dbReference type="SUPFAM" id="SSF48371">
    <property type="entry name" value="ARM repeat"/>
    <property type="match status" value="2"/>
</dbReference>
<evidence type="ECO:0000256" key="3">
    <source>
        <dbReference type="ARBA" id="ARBA00022737"/>
    </source>
</evidence>
<dbReference type="InterPro" id="IPR029240">
    <property type="entry name" value="MMS19_N"/>
</dbReference>
<comment type="caution">
    <text evidence="8">The sequence shown here is derived from an EMBL/GenBank/DDBJ whole genome shotgun (WGS) entry which is preliminary data.</text>
</comment>
<dbReference type="Gene3D" id="1.25.10.10">
    <property type="entry name" value="Leucine-rich Repeat Variant"/>
    <property type="match status" value="2"/>
</dbReference>
<dbReference type="AlphaFoldDB" id="A0AAD5KE38"/>
<protein>
    <recommendedName>
        <fullName evidence="5">MMS19 nucleotide excision repair protein</fullName>
    </recommendedName>
</protein>
<dbReference type="Proteomes" id="UP001209540">
    <property type="component" value="Unassembled WGS sequence"/>
</dbReference>
<evidence type="ECO:0000259" key="6">
    <source>
        <dbReference type="Pfam" id="PF12460"/>
    </source>
</evidence>
<dbReference type="Pfam" id="PF12460">
    <property type="entry name" value="MMS19_C"/>
    <property type="match status" value="1"/>
</dbReference>
<sequence length="1029" mass="114465">METCGLIQQWLISSQTEVKPSLLAQILLDITRDPTSILSVTNILSTQEYDARKCVDLLAQVTIHSRSTLHEDAVDTLVDFVCQRLDQPLVVTRCLDMMKSLIEDDRIKETNALRIYECMINHLPQQKLHQDARYKTLIIIDKFLHSHVNALQQQTRFDFVRGFITLIDGEKDPRNLLIAFELVRDVIAKFDISSYIEDLFDFVFCYFPITFKPPPNDPYQITTEDLKNSLRQCLASTPYFANFATPLLIDKLLTSTGSAKKDTMETIGLCAPAYGAHALLPHAQSIFDVLAKEVYNASSVTMENTALKTIHQVVATLASGICVADIRVPVEKAIRSLLDPCITQLKHPESKNAKSAGYILRSAASAADPACACVVHTIIPMLTGLLSADDSAIRRKAIMDIFIEILKGNNTLYGSLDEVVKDDASRMDDDTVSPLAAYKQEILVAFMSALSSNDEHLRLSGIKGIRLMVVIRRFLLPDEFENAIQQLIHIFLTYKENQTSRMALTTLVTVCKVDSSSIEDHVLPVLLDRLSSGETNDMILDDFSYALEAIDALSFQPQIARVIIPSLMEKLGANLSNQENTDFHYARCLTRSILSAIRATSKDPQMIQMAQERVFPCLLLQSVKAALRLPDAWRLDKDLINLWALILAIIQRGSSASYQQGVIGDAFKVFVFGDLSVVPLPSVQEKSEPLLLIPATTPNFDISVLFSAVAGNCKKEVEAPVSSCPELITDLALSATKQNFIFSQQLAIARLIGSVANKCKNVQMPGSIKALVTNHLIPMIKNTTTPETTRKASIFLMSWLAKALLIKGHSLGFELLDSLLQQLQSPDDLGAEAAESFIVILHDDDLVLTKAAFANISILYKQRVFYYCKSVLIQGAESSSEVIKINHLVAFSHIITNIPTQIITNEIQKLVPSIIASLLVITNPPPLLSLIRVIQTVIPDATKTILLSSFSINDNIMEQLVLALLGLTKGYRMDVRIASLRCLRWFALHPITKKELRFLAPLVTKHLATALDDKKRQVRKEAVSCREKW</sequence>
<reference evidence="8" key="2">
    <citation type="submission" date="2023-02" db="EMBL/GenBank/DDBJ databases">
        <authorList>
            <consortium name="DOE Joint Genome Institute"/>
            <person name="Mondo S.J."/>
            <person name="Chang Y."/>
            <person name="Wang Y."/>
            <person name="Ahrendt S."/>
            <person name="Andreopoulos W."/>
            <person name="Barry K."/>
            <person name="Beard J."/>
            <person name="Benny G.L."/>
            <person name="Blankenship S."/>
            <person name="Bonito G."/>
            <person name="Cuomo C."/>
            <person name="Desiro A."/>
            <person name="Gervers K.A."/>
            <person name="Hundley H."/>
            <person name="Kuo A."/>
            <person name="LaButti K."/>
            <person name="Lang B.F."/>
            <person name="Lipzen A."/>
            <person name="O'Donnell K."/>
            <person name="Pangilinan J."/>
            <person name="Reynolds N."/>
            <person name="Sandor L."/>
            <person name="Smith M.W."/>
            <person name="Tsang A."/>
            <person name="Grigoriev I.V."/>
            <person name="Stajich J.E."/>
            <person name="Spatafora J.W."/>
        </authorList>
    </citation>
    <scope>NUCLEOTIDE SEQUENCE</scope>
    <source>
        <strain evidence="8">RSA 2281</strain>
    </source>
</reference>
<evidence type="ECO:0000256" key="2">
    <source>
        <dbReference type="ARBA" id="ARBA00009340"/>
    </source>
</evidence>
<comment type="subcellular location">
    <subcellularLocation>
        <location evidence="1 5">Nucleus</location>
    </subcellularLocation>
</comment>
<dbReference type="GO" id="GO:0005634">
    <property type="term" value="C:nucleus"/>
    <property type="evidence" value="ECO:0007669"/>
    <property type="project" value="UniProtKB-SubCell"/>
</dbReference>
<dbReference type="Pfam" id="PF14500">
    <property type="entry name" value="MMS19_N"/>
    <property type="match status" value="1"/>
</dbReference>
<evidence type="ECO:0000256" key="1">
    <source>
        <dbReference type="ARBA" id="ARBA00004123"/>
    </source>
</evidence>
<comment type="similarity">
    <text evidence="2 5">Belongs to the MET18/MMS19 family.</text>
</comment>
<dbReference type="InterPro" id="IPR011989">
    <property type="entry name" value="ARM-like"/>
</dbReference>
<dbReference type="PANTHER" id="PTHR12891">
    <property type="entry name" value="DNA REPAIR/TRANSCRIPTION PROTEIN MET18/MMS19"/>
    <property type="match status" value="1"/>
</dbReference>
<evidence type="ECO:0000313" key="9">
    <source>
        <dbReference type="Proteomes" id="UP001209540"/>
    </source>
</evidence>
<feature type="domain" description="MMS19 C-terminal" evidence="6">
    <location>
        <begin position="547"/>
        <end position="985"/>
    </location>
</feature>
<comment type="function">
    <text evidence="5">Key component of the cytosolic iron-sulfur protein assembly (CIA) complex, a multiprotein complex that mediates the incorporation of iron-sulfur cluster into apoproteins specifically involved in DNA metabolism and genomic integrity. In the CIA complex, MMS19 acts as an adapter between early-acting CIA components and a subset of cellular target iron-sulfur proteins.</text>
</comment>
<keyword evidence="5" id="KW-0227">DNA damage</keyword>
<reference evidence="8" key="1">
    <citation type="journal article" date="2022" name="IScience">
        <title>Evolution of zygomycete secretomes and the origins of terrestrial fungal ecologies.</title>
        <authorList>
            <person name="Chang Y."/>
            <person name="Wang Y."/>
            <person name="Mondo S."/>
            <person name="Ahrendt S."/>
            <person name="Andreopoulos W."/>
            <person name="Barry K."/>
            <person name="Beard J."/>
            <person name="Benny G.L."/>
            <person name="Blankenship S."/>
            <person name="Bonito G."/>
            <person name="Cuomo C."/>
            <person name="Desiro A."/>
            <person name="Gervers K.A."/>
            <person name="Hundley H."/>
            <person name="Kuo A."/>
            <person name="LaButti K."/>
            <person name="Lang B.F."/>
            <person name="Lipzen A."/>
            <person name="O'Donnell K."/>
            <person name="Pangilinan J."/>
            <person name="Reynolds N."/>
            <person name="Sandor L."/>
            <person name="Smith M.E."/>
            <person name="Tsang A."/>
            <person name="Grigoriev I.V."/>
            <person name="Stajich J.E."/>
            <person name="Spatafora J.W."/>
        </authorList>
    </citation>
    <scope>NUCLEOTIDE SEQUENCE</scope>
    <source>
        <strain evidence="8">RSA 2281</strain>
    </source>
</reference>
<dbReference type="GO" id="GO:0097361">
    <property type="term" value="C:cytosolic [4Fe-4S] assembly targeting complex"/>
    <property type="evidence" value="ECO:0007669"/>
    <property type="project" value="UniProtKB-UniRule"/>
</dbReference>
<evidence type="ECO:0000259" key="7">
    <source>
        <dbReference type="Pfam" id="PF14500"/>
    </source>
</evidence>
<evidence type="ECO:0000256" key="4">
    <source>
        <dbReference type="ARBA" id="ARBA00023242"/>
    </source>
</evidence>
<accession>A0AAD5KE38</accession>
<dbReference type="GO" id="GO:0051604">
    <property type="term" value="P:protein maturation"/>
    <property type="evidence" value="ECO:0007669"/>
    <property type="project" value="UniProtKB-UniRule"/>
</dbReference>
<evidence type="ECO:0000313" key="8">
    <source>
        <dbReference type="EMBL" id="KAI9268258.1"/>
    </source>
</evidence>
<dbReference type="GO" id="GO:0016226">
    <property type="term" value="P:iron-sulfur cluster assembly"/>
    <property type="evidence" value="ECO:0007669"/>
    <property type="project" value="UniProtKB-UniRule"/>
</dbReference>
<keyword evidence="5" id="KW-0234">DNA repair</keyword>
<keyword evidence="9" id="KW-1185">Reference proteome</keyword>
<feature type="domain" description="MMS19 N-terminal" evidence="7">
    <location>
        <begin position="45"/>
        <end position="296"/>
    </location>
</feature>
<keyword evidence="3" id="KW-0677">Repeat</keyword>
<dbReference type="InterPro" id="IPR016024">
    <property type="entry name" value="ARM-type_fold"/>
</dbReference>
<gene>
    <name evidence="8" type="ORF">BDA99DRAFT_603745</name>
</gene>
<evidence type="ECO:0000256" key="5">
    <source>
        <dbReference type="RuleBase" id="RU367072"/>
    </source>
</evidence>
<organism evidence="8 9">
    <name type="scientific">Phascolomyces articulosus</name>
    <dbReference type="NCBI Taxonomy" id="60185"/>
    <lineage>
        <taxon>Eukaryota</taxon>
        <taxon>Fungi</taxon>
        <taxon>Fungi incertae sedis</taxon>
        <taxon>Mucoromycota</taxon>
        <taxon>Mucoromycotina</taxon>
        <taxon>Mucoromycetes</taxon>
        <taxon>Mucorales</taxon>
        <taxon>Lichtheimiaceae</taxon>
        <taxon>Phascolomyces</taxon>
    </lineage>
</organism>
<dbReference type="InterPro" id="IPR024687">
    <property type="entry name" value="MMS19_C"/>
</dbReference>